<dbReference type="RefSeq" id="WP_150087383.1">
    <property type="nucleotide sequence ID" value="NZ_VWSF01000003.1"/>
</dbReference>
<sequence>MVEVFKTNVENPNQANMLLDQIHRHFRNYKANFDLDDCDKILRVKSDLEFIQPAALINLLQDLGFKAEVLPDE</sequence>
<dbReference type="Proteomes" id="UP000323426">
    <property type="component" value="Unassembled WGS sequence"/>
</dbReference>
<accession>A0A5M6DL44</accession>
<reference evidence="1 2" key="1">
    <citation type="submission" date="2019-09" db="EMBL/GenBank/DDBJ databases">
        <title>Genome sequence and assembly of Adhaeribacter sp.</title>
        <authorList>
            <person name="Chhetri G."/>
        </authorList>
    </citation>
    <scope>NUCLEOTIDE SEQUENCE [LARGE SCALE GENOMIC DNA]</scope>
    <source>
        <strain evidence="1 2">DK36</strain>
    </source>
</reference>
<proteinExistence type="predicted"/>
<name>A0A5M6DL44_9BACT</name>
<comment type="caution">
    <text evidence="1">The sequence shown here is derived from an EMBL/GenBank/DDBJ whole genome shotgun (WGS) entry which is preliminary data.</text>
</comment>
<evidence type="ECO:0000313" key="2">
    <source>
        <dbReference type="Proteomes" id="UP000323426"/>
    </source>
</evidence>
<dbReference type="EMBL" id="VWSF01000003">
    <property type="protein sequence ID" value="KAA5548251.1"/>
    <property type="molecule type" value="Genomic_DNA"/>
</dbReference>
<protein>
    <submittedName>
        <fullName evidence="1">Uncharacterized protein</fullName>
    </submittedName>
</protein>
<evidence type="ECO:0000313" key="1">
    <source>
        <dbReference type="EMBL" id="KAA5548251.1"/>
    </source>
</evidence>
<keyword evidence="2" id="KW-1185">Reference proteome</keyword>
<gene>
    <name evidence="1" type="ORF">F0145_05860</name>
</gene>
<organism evidence="1 2">
    <name type="scientific">Adhaeribacter rhizoryzae</name>
    <dbReference type="NCBI Taxonomy" id="2607907"/>
    <lineage>
        <taxon>Bacteria</taxon>
        <taxon>Pseudomonadati</taxon>
        <taxon>Bacteroidota</taxon>
        <taxon>Cytophagia</taxon>
        <taxon>Cytophagales</taxon>
        <taxon>Hymenobacteraceae</taxon>
        <taxon>Adhaeribacter</taxon>
    </lineage>
</organism>
<dbReference type="AlphaFoldDB" id="A0A5M6DL44"/>